<evidence type="ECO:0000256" key="2">
    <source>
        <dbReference type="ARBA" id="ARBA00022823"/>
    </source>
</evidence>
<feature type="modified residue" description="N6-lipoyllysine" evidence="3 4">
    <location>
        <position position="65"/>
    </location>
</feature>
<comment type="caution">
    <text evidence="6">The sequence shown here is derived from an EMBL/GenBank/DDBJ whole genome shotgun (WGS) entry which is preliminary data.</text>
</comment>
<accession>A0A2T5GAK6</accession>
<comment type="function">
    <text evidence="3">Is also involved in protein lipoylation via its role as an octanoyl/lipoyl carrier protein intermediate.</text>
</comment>
<dbReference type="PANTHER" id="PTHR11715">
    <property type="entry name" value="GLYCINE CLEAVAGE SYSTEM H PROTEIN"/>
    <property type="match status" value="1"/>
</dbReference>
<dbReference type="PROSITE" id="PS50968">
    <property type="entry name" value="BIOTINYL_LIPOYL"/>
    <property type="match status" value="1"/>
</dbReference>
<evidence type="ECO:0000256" key="4">
    <source>
        <dbReference type="PIRSR" id="PIRSR617453-50"/>
    </source>
</evidence>
<evidence type="ECO:0000256" key="3">
    <source>
        <dbReference type="HAMAP-Rule" id="MF_00272"/>
    </source>
</evidence>
<dbReference type="GO" id="GO:0009249">
    <property type="term" value="P:protein lipoylation"/>
    <property type="evidence" value="ECO:0007669"/>
    <property type="project" value="UniProtKB-UniRule"/>
</dbReference>
<dbReference type="Proteomes" id="UP000244016">
    <property type="component" value="Unassembled WGS sequence"/>
</dbReference>
<dbReference type="InterPro" id="IPR003016">
    <property type="entry name" value="2-oxoA_DH_lipoyl-BS"/>
</dbReference>
<protein>
    <recommendedName>
        <fullName evidence="3">Glycine cleavage system H protein</fullName>
    </recommendedName>
    <alternativeName>
        <fullName evidence="3">Octanoyl/lipoyl carrier protein</fullName>
    </alternativeName>
</protein>
<dbReference type="HAMAP" id="MF_00272">
    <property type="entry name" value="GcvH"/>
    <property type="match status" value="1"/>
</dbReference>
<dbReference type="InterPro" id="IPR000089">
    <property type="entry name" value="Biotin_lipoyl"/>
</dbReference>
<dbReference type="InterPro" id="IPR011053">
    <property type="entry name" value="Single_hybrid_motif"/>
</dbReference>
<proteinExistence type="inferred from homology"/>
<dbReference type="CDD" id="cd06848">
    <property type="entry name" value="GCS_H"/>
    <property type="match status" value="1"/>
</dbReference>
<reference evidence="6 7" key="1">
    <citation type="submission" date="2017-08" db="EMBL/GenBank/DDBJ databases">
        <title>Burning lignite coal seam in the remote Altai Mountains harbors a hydrogen-driven thermophilic microbial community.</title>
        <authorList>
            <person name="Kadnikov V.V."/>
            <person name="Mardanov A.V."/>
            <person name="Ivasenko D."/>
            <person name="Beletsky A.V."/>
            <person name="Karnachuk O.V."/>
            <person name="Ravin N.V."/>
        </authorList>
    </citation>
    <scope>NUCLEOTIDE SEQUENCE [LARGE SCALE GENOMIC DNA]</scope>
    <source>
        <strain evidence="6">AL31</strain>
    </source>
</reference>
<comment type="subunit">
    <text evidence="3">The glycine cleavage system is composed of four proteins: P, T, L and H.</text>
</comment>
<dbReference type="NCBIfam" id="NF002270">
    <property type="entry name" value="PRK01202.1"/>
    <property type="match status" value="1"/>
</dbReference>
<evidence type="ECO:0000259" key="5">
    <source>
        <dbReference type="PROSITE" id="PS50968"/>
    </source>
</evidence>
<dbReference type="InterPro" id="IPR002930">
    <property type="entry name" value="GCV_H"/>
</dbReference>
<gene>
    <name evidence="3" type="primary">gcvH</name>
    <name evidence="6" type="ORF">BLITH_0307</name>
</gene>
<evidence type="ECO:0000313" key="6">
    <source>
        <dbReference type="EMBL" id="PTQ53227.1"/>
    </source>
</evidence>
<feature type="domain" description="Lipoyl-binding" evidence="5">
    <location>
        <begin position="24"/>
        <end position="106"/>
    </location>
</feature>
<evidence type="ECO:0000313" key="7">
    <source>
        <dbReference type="Proteomes" id="UP000244016"/>
    </source>
</evidence>
<keyword evidence="2 3" id="KW-0450">Lipoyl</keyword>
<dbReference type="SUPFAM" id="SSF51230">
    <property type="entry name" value="Single hybrid motif"/>
    <property type="match status" value="1"/>
</dbReference>
<dbReference type="InterPro" id="IPR033753">
    <property type="entry name" value="GCV_H/Fam206"/>
</dbReference>
<comment type="function">
    <text evidence="3">The glycine cleavage system catalyzes the degradation of glycine. The H protein shuttles the methylamine group of glycine from the P protein to the T protein.</text>
</comment>
<dbReference type="Gene3D" id="2.40.50.100">
    <property type="match status" value="1"/>
</dbReference>
<dbReference type="GO" id="GO:0019464">
    <property type="term" value="P:glycine decarboxylation via glycine cleavage system"/>
    <property type="evidence" value="ECO:0007669"/>
    <property type="project" value="UniProtKB-UniRule"/>
</dbReference>
<dbReference type="InterPro" id="IPR017453">
    <property type="entry name" value="GCV_H_sub"/>
</dbReference>
<dbReference type="PROSITE" id="PS00189">
    <property type="entry name" value="LIPOYL"/>
    <property type="match status" value="1"/>
</dbReference>
<evidence type="ECO:0000256" key="1">
    <source>
        <dbReference type="ARBA" id="ARBA00009249"/>
    </source>
</evidence>
<organism evidence="6 7">
    <name type="scientific">Brockia lithotrophica</name>
    <dbReference type="NCBI Taxonomy" id="933949"/>
    <lineage>
        <taxon>Bacteria</taxon>
        <taxon>Bacillati</taxon>
        <taxon>Bacillota</taxon>
        <taxon>Bacilli</taxon>
        <taxon>Bacillales</taxon>
        <taxon>Bacillales Family X. Incertae Sedis</taxon>
        <taxon>Brockia</taxon>
    </lineage>
</organism>
<comment type="similarity">
    <text evidence="1 3">Belongs to the GcvH family.</text>
</comment>
<comment type="cofactor">
    <cofactor evidence="3">
        <name>(R)-lipoate</name>
        <dbReference type="ChEBI" id="CHEBI:83088"/>
    </cofactor>
    <text evidence="3">Binds 1 lipoyl cofactor covalently.</text>
</comment>
<sequence>MGMEFPAELKYSTEHEWVRVEGKLARVGITDYAQSELGDVVYVDLPEVGTEIQKGSVFGSVESVKAVSDLYAPVSGRVVEVNESLKDAPERINSSPYGDGWMIVVEMRDPAELAELLDADAYRAHVGEA</sequence>
<dbReference type="Pfam" id="PF01597">
    <property type="entry name" value="GCV_H"/>
    <property type="match status" value="1"/>
</dbReference>
<dbReference type="AlphaFoldDB" id="A0A2T5GAK6"/>
<dbReference type="GO" id="GO:0005829">
    <property type="term" value="C:cytosol"/>
    <property type="evidence" value="ECO:0007669"/>
    <property type="project" value="TreeGrafter"/>
</dbReference>
<dbReference type="GO" id="GO:0005960">
    <property type="term" value="C:glycine cleavage complex"/>
    <property type="evidence" value="ECO:0007669"/>
    <property type="project" value="InterPro"/>
</dbReference>
<dbReference type="NCBIfam" id="TIGR00527">
    <property type="entry name" value="gcvH"/>
    <property type="match status" value="1"/>
</dbReference>
<name>A0A2T5GAK6_9BACL</name>
<dbReference type="PANTHER" id="PTHR11715:SF3">
    <property type="entry name" value="GLYCINE CLEAVAGE SYSTEM H PROTEIN-RELATED"/>
    <property type="match status" value="1"/>
</dbReference>
<dbReference type="EMBL" id="PEBW01000001">
    <property type="protein sequence ID" value="PTQ53227.1"/>
    <property type="molecule type" value="Genomic_DNA"/>
</dbReference>